<sequence>MGLHNGGVRVSLPVESINRNLIETVSDNGVIYYLVSFEKVPGRPIDVTQPDVWNKDLFYNWGQTMGKMHKLAGKMDASSIKRPMGLEANADIFHVERVDSQGKIKEKYQKHLKTLSVLPTGTELFGLIHNDFHQGNLRVNSGEITLFDFDDCAYYWFANNIAASFFIMRTGRILPLMEAAFPKQFFSKFFDGYAKERTVYRGITEQIPILLKQREFFYWIFLLSTGIWTNLKHGNVIH</sequence>
<proteinExistence type="inferred from homology"/>
<name>A0ABS2QMJ0_9BACI</name>
<organism evidence="3 4">
    <name type="scientific">Peribacillus deserti</name>
    <dbReference type="NCBI Taxonomy" id="673318"/>
    <lineage>
        <taxon>Bacteria</taxon>
        <taxon>Bacillati</taxon>
        <taxon>Bacillota</taxon>
        <taxon>Bacilli</taxon>
        <taxon>Bacillales</taxon>
        <taxon>Bacillaceae</taxon>
        <taxon>Peribacillus</taxon>
    </lineage>
</organism>
<evidence type="ECO:0000259" key="2">
    <source>
        <dbReference type="Pfam" id="PF01636"/>
    </source>
</evidence>
<accession>A0ABS2QMJ0</accession>
<comment type="caution">
    <text evidence="3">The sequence shown here is derived from an EMBL/GenBank/DDBJ whole genome shotgun (WGS) entry which is preliminary data.</text>
</comment>
<comment type="similarity">
    <text evidence="1">Belongs to the pseudomonas-type ThrB family.</text>
</comment>
<dbReference type="InterPro" id="IPR002575">
    <property type="entry name" value="Aminoglycoside_PTrfase"/>
</dbReference>
<dbReference type="Pfam" id="PF01636">
    <property type="entry name" value="APH"/>
    <property type="match status" value="1"/>
</dbReference>
<protein>
    <submittedName>
        <fullName evidence="3">Ser/Thr protein kinase RdoA (MazF antagonist)</fullName>
    </submittedName>
</protein>
<dbReference type="InterPro" id="IPR050249">
    <property type="entry name" value="Pseudomonas-type_ThrB"/>
</dbReference>
<dbReference type="Gene3D" id="3.90.1200.10">
    <property type="match status" value="1"/>
</dbReference>
<dbReference type="PANTHER" id="PTHR21064">
    <property type="entry name" value="AMINOGLYCOSIDE PHOSPHOTRANSFERASE DOMAIN-CONTAINING PROTEIN-RELATED"/>
    <property type="match status" value="1"/>
</dbReference>
<keyword evidence="3" id="KW-0808">Transferase</keyword>
<dbReference type="RefSeq" id="WP_204544585.1">
    <property type="nucleotide sequence ID" value="NZ_JAFBFI010000014.1"/>
</dbReference>
<evidence type="ECO:0000256" key="1">
    <source>
        <dbReference type="ARBA" id="ARBA00038240"/>
    </source>
</evidence>
<keyword evidence="4" id="KW-1185">Reference proteome</keyword>
<evidence type="ECO:0000313" key="4">
    <source>
        <dbReference type="Proteomes" id="UP000823486"/>
    </source>
</evidence>
<evidence type="ECO:0000313" key="3">
    <source>
        <dbReference type="EMBL" id="MBM7693683.1"/>
    </source>
</evidence>
<feature type="domain" description="Aminoglycoside phosphotransferase" evidence="2">
    <location>
        <begin position="27"/>
        <end position="165"/>
    </location>
</feature>
<dbReference type="SUPFAM" id="SSF56112">
    <property type="entry name" value="Protein kinase-like (PK-like)"/>
    <property type="match status" value="1"/>
</dbReference>
<dbReference type="GO" id="GO:0016301">
    <property type="term" value="F:kinase activity"/>
    <property type="evidence" value="ECO:0007669"/>
    <property type="project" value="UniProtKB-KW"/>
</dbReference>
<dbReference type="EMBL" id="JAFBFI010000014">
    <property type="protein sequence ID" value="MBM7693683.1"/>
    <property type="molecule type" value="Genomic_DNA"/>
</dbReference>
<gene>
    <name evidence="3" type="ORF">JOC77_003127</name>
</gene>
<dbReference type="PANTHER" id="PTHR21064:SF6">
    <property type="entry name" value="AMINOGLYCOSIDE PHOSPHOTRANSFERASE DOMAIN-CONTAINING PROTEIN"/>
    <property type="match status" value="1"/>
</dbReference>
<reference evidence="3 4" key="1">
    <citation type="submission" date="2021-01" db="EMBL/GenBank/DDBJ databases">
        <title>Genomic Encyclopedia of Type Strains, Phase IV (KMG-IV): sequencing the most valuable type-strain genomes for metagenomic binning, comparative biology and taxonomic classification.</title>
        <authorList>
            <person name="Goeker M."/>
        </authorList>
    </citation>
    <scope>NUCLEOTIDE SEQUENCE [LARGE SCALE GENOMIC DNA]</scope>
    <source>
        <strain evidence="3 4">DSM 105482</strain>
    </source>
</reference>
<dbReference type="Proteomes" id="UP000823486">
    <property type="component" value="Unassembled WGS sequence"/>
</dbReference>
<dbReference type="InterPro" id="IPR011009">
    <property type="entry name" value="Kinase-like_dom_sf"/>
</dbReference>
<keyword evidence="3" id="KW-0418">Kinase</keyword>